<dbReference type="AlphaFoldDB" id="A0A8X7Q0T3"/>
<evidence type="ECO:0000259" key="2">
    <source>
        <dbReference type="Pfam" id="PF13966"/>
    </source>
</evidence>
<dbReference type="EMBL" id="JAAMPC010000015">
    <property type="protein sequence ID" value="KAG2260962.1"/>
    <property type="molecule type" value="Genomic_DNA"/>
</dbReference>
<dbReference type="Proteomes" id="UP000886595">
    <property type="component" value="Unassembled WGS sequence"/>
</dbReference>
<evidence type="ECO:0000313" key="3">
    <source>
        <dbReference type="EMBL" id="KAG2260962.1"/>
    </source>
</evidence>
<gene>
    <name evidence="3" type="ORF">Bca52824_080256</name>
</gene>
<accession>A0A8X7Q0T3</accession>
<keyword evidence="4" id="KW-1185">Reference proteome</keyword>
<proteinExistence type="predicted"/>
<evidence type="ECO:0000256" key="1">
    <source>
        <dbReference type="SAM" id="MobiDB-lite"/>
    </source>
</evidence>
<dbReference type="OrthoDB" id="1745633at2759"/>
<sequence length="163" mass="18605">MIQRHLPQYEASIHGIVTSATSHQDRRSWLFDKTGEYTTKSGYNLAVTAKAERRDHPLDWQKCIWSIKTSPKIKDFLWRVARKAIPVSANLATRGLPTFPCKLCGGIEDDLHTFLLCPLAQELGTLLLGGVELRESSRDRHKRSTLTSRKQEDISTRLLRPRP</sequence>
<dbReference type="Pfam" id="PF13966">
    <property type="entry name" value="zf-RVT"/>
    <property type="match status" value="1"/>
</dbReference>
<feature type="region of interest" description="Disordered" evidence="1">
    <location>
        <begin position="138"/>
        <end position="163"/>
    </location>
</feature>
<evidence type="ECO:0000313" key="4">
    <source>
        <dbReference type="Proteomes" id="UP000886595"/>
    </source>
</evidence>
<protein>
    <recommendedName>
        <fullName evidence="2">Reverse transcriptase zinc-binding domain-containing protein</fullName>
    </recommendedName>
</protein>
<comment type="caution">
    <text evidence="3">The sequence shown here is derived from an EMBL/GenBank/DDBJ whole genome shotgun (WGS) entry which is preliminary data.</text>
</comment>
<feature type="domain" description="Reverse transcriptase zinc-binding" evidence="2">
    <location>
        <begin position="37"/>
        <end position="122"/>
    </location>
</feature>
<reference evidence="3 4" key="1">
    <citation type="submission" date="2020-02" db="EMBL/GenBank/DDBJ databases">
        <authorList>
            <person name="Ma Q."/>
            <person name="Huang Y."/>
            <person name="Song X."/>
            <person name="Pei D."/>
        </authorList>
    </citation>
    <scope>NUCLEOTIDE SEQUENCE [LARGE SCALE GENOMIC DNA]</scope>
    <source>
        <strain evidence="3">Sxm20200214</strain>
        <tissue evidence="3">Leaf</tissue>
    </source>
</reference>
<dbReference type="InterPro" id="IPR026960">
    <property type="entry name" value="RVT-Znf"/>
</dbReference>
<name>A0A8X7Q0T3_BRACI</name>
<organism evidence="3 4">
    <name type="scientific">Brassica carinata</name>
    <name type="common">Ethiopian mustard</name>
    <name type="synonym">Abyssinian cabbage</name>
    <dbReference type="NCBI Taxonomy" id="52824"/>
    <lineage>
        <taxon>Eukaryota</taxon>
        <taxon>Viridiplantae</taxon>
        <taxon>Streptophyta</taxon>
        <taxon>Embryophyta</taxon>
        <taxon>Tracheophyta</taxon>
        <taxon>Spermatophyta</taxon>
        <taxon>Magnoliopsida</taxon>
        <taxon>eudicotyledons</taxon>
        <taxon>Gunneridae</taxon>
        <taxon>Pentapetalae</taxon>
        <taxon>rosids</taxon>
        <taxon>malvids</taxon>
        <taxon>Brassicales</taxon>
        <taxon>Brassicaceae</taxon>
        <taxon>Brassiceae</taxon>
        <taxon>Brassica</taxon>
    </lineage>
</organism>